<dbReference type="GO" id="GO:0016616">
    <property type="term" value="F:oxidoreductase activity, acting on the CH-OH group of donors, NAD or NADP as acceptor"/>
    <property type="evidence" value="ECO:0007669"/>
    <property type="project" value="InterPro"/>
</dbReference>
<dbReference type="InterPro" id="IPR000477">
    <property type="entry name" value="RT_dom"/>
</dbReference>
<gene>
    <name evidence="2" type="ORF">FSB_LOCUS36221</name>
</gene>
<dbReference type="InterPro" id="IPR036691">
    <property type="entry name" value="Endo/exonu/phosph_ase_sf"/>
</dbReference>
<dbReference type="PROSITE" id="PS50878">
    <property type="entry name" value="RT_POL"/>
    <property type="match status" value="1"/>
</dbReference>
<dbReference type="AlphaFoldDB" id="A0A2N9H9T4"/>
<dbReference type="EMBL" id="OIVN01003035">
    <property type="protein sequence ID" value="SPD08339.1"/>
    <property type="molecule type" value="Genomic_DNA"/>
</dbReference>
<dbReference type="InterPro" id="IPR002225">
    <property type="entry name" value="3Beta_OHSteriod_DH/Estase"/>
</dbReference>
<dbReference type="SUPFAM" id="SSF56219">
    <property type="entry name" value="DNase I-like"/>
    <property type="match status" value="1"/>
</dbReference>
<dbReference type="PANTHER" id="PTHR46890:SF50">
    <property type="entry name" value="RNA-DIRECTED DNA POLYMERASE, EUKARYOTA, REVERSE TRANSCRIPTASE ZINC-BINDING DOMAIN PROTEIN-RELATED"/>
    <property type="match status" value="1"/>
</dbReference>
<evidence type="ECO:0000259" key="1">
    <source>
        <dbReference type="PROSITE" id="PS50878"/>
    </source>
</evidence>
<dbReference type="PANTHER" id="PTHR46890">
    <property type="entry name" value="NON-LTR RETROLELEMENT REVERSE TRANSCRIPTASE-LIKE PROTEIN-RELATED"/>
    <property type="match status" value="1"/>
</dbReference>
<reference evidence="2" key="1">
    <citation type="submission" date="2018-02" db="EMBL/GenBank/DDBJ databases">
        <authorList>
            <person name="Cohen D.B."/>
            <person name="Kent A.D."/>
        </authorList>
    </citation>
    <scope>NUCLEOTIDE SEQUENCE</scope>
</reference>
<sequence length="1153" mass="128551">MGGRENGEVSGVREKESQFIIGDGNNIYDFTYVENVAHAHICAERALASEGMVAEKAAGQGLAVDAGDVDHITFVKVSEYHNGSHRGSIRILEGKRGAAWSLFEFQSHDSVEGVAAVGLSDAPKVKPVGSHHVWHARKTRSNVKGVATPAPGLPTHVTNRVYGRRDSRPQGQRRKVEWAGLDIVIGPKVLQLANLKSTSEPSACDSIFSGGGPASGTKLDFMELVTCDPLTKTTEALVTPEGIPDGLELEIMGFDDGAGLDHGIYLQRERLVVVASIGEDLCGSALRSNVTICVVKASKSKWSDTKMSGFSKYVGFLIDDFEEECLALFMRIEESRELQKRANLSRKTTKSGMKGTCELRNLETKLANIDLSLVRSLWSNPYLDWVALNAVNTARGVLLMWDKRMLEKVDSLIGTFSVSYCWKSLSDGFEWVSSGIYGPNFDGLRSVLWGELVDVRQRWNVSCPVMIEFSDWIDQLNLVDLPLVGGTYMRSNGATPPCMSCIDCALVSSDWKEHFSDVIQKMLPRPISDHCPILVEVRRCLMGEIVVLDKKEGFGGLSPADHLHRDELKSEVACLAQRNYIGGLEVEGVFYEEENEMRDLVVQFYKSLYSESEEWRPLIDGLPFSSIGEAKRLILERRFEKEEIVQVLKDLQGDKAPSPDGFTMAFFQKCWSVVEGDILDFFEEVYTHCKFEKSLNTSFITLIPKKVNALNIRDYRPINLIGSMYKLLSKVLANRFRVVLDGSISNSQNSFVGGCQMLDFVLLANECLDCHIKSVAPGIICKLDIEKAYDHMHWGSLFYLLSHMGFGSKWIQWIHMCISTVRFSVLINGTPSGFFNSSRGLRQGDPLFPLLFLLFMEMLSKLFKKTEEGGFIRGFQSEMVPIGDVDNMSSLADILSCRIGVLPMTYLGMSLGASFKAIGVWNPIIEKVERLLAGWMKLYLSSGGRICTPIDQGGLGVRDLISFNKGEVGALSQLGDLMVVVFGKGLWQVRMISPLTLTSMWVRAIGSAFGMTDGVSTGGVAREWNICFGRAINDWEVDDVASFFHILHSKPPIREDDDRVQWVLKKNGVFDIRSYYQALCGNMGMTFPWKGIWGVKAPCRVAFFVWTAVWDRILTCDNLRRRGMVIFGWCCLCRCSGETVDHFLLHCPMSCQI</sequence>
<dbReference type="Pfam" id="PF13966">
    <property type="entry name" value="zf-RVT"/>
    <property type="match status" value="1"/>
</dbReference>
<dbReference type="GO" id="GO:0006694">
    <property type="term" value="P:steroid biosynthetic process"/>
    <property type="evidence" value="ECO:0007669"/>
    <property type="project" value="InterPro"/>
</dbReference>
<dbReference type="Pfam" id="PF01073">
    <property type="entry name" value="3Beta_HSD"/>
    <property type="match status" value="1"/>
</dbReference>
<accession>A0A2N9H9T4</accession>
<dbReference type="Gene3D" id="3.60.10.10">
    <property type="entry name" value="Endonuclease/exonuclease/phosphatase"/>
    <property type="match status" value="1"/>
</dbReference>
<dbReference type="InterPro" id="IPR026960">
    <property type="entry name" value="RVT-Znf"/>
</dbReference>
<dbReference type="Pfam" id="PF00078">
    <property type="entry name" value="RVT_1"/>
    <property type="match status" value="1"/>
</dbReference>
<protein>
    <recommendedName>
        <fullName evidence="1">Reverse transcriptase domain-containing protein</fullName>
    </recommendedName>
</protein>
<feature type="domain" description="Reverse transcriptase" evidence="1">
    <location>
        <begin position="684"/>
        <end position="940"/>
    </location>
</feature>
<evidence type="ECO:0000313" key="2">
    <source>
        <dbReference type="EMBL" id="SPD08339.1"/>
    </source>
</evidence>
<organism evidence="2">
    <name type="scientific">Fagus sylvatica</name>
    <name type="common">Beechnut</name>
    <dbReference type="NCBI Taxonomy" id="28930"/>
    <lineage>
        <taxon>Eukaryota</taxon>
        <taxon>Viridiplantae</taxon>
        <taxon>Streptophyta</taxon>
        <taxon>Embryophyta</taxon>
        <taxon>Tracheophyta</taxon>
        <taxon>Spermatophyta</taxon>
        <taxon>Magnoliopsida</taxon>
        <taxon>eudicotyledons</taxon>
        <taxon>Gunneridae</taxon>
        <taxon>Pentapetalae</taxon>
        <taxon>rosids</taxon>
        <taxon>fabids</taxon>
        <taxon>Fagales</taxon>
        <taxon>Fagaceae</taxon>
        <taxon>Fagus</taxon>
    </lineage>
</organism>
<proteinExistence type="predicted"/>
<dbReference type="InterPro" id="IPR052343">
    <property type="entry name" value="Retrotransposon-Effector_Assoc"/>
</dbReference>
<name>A0A2N9H9T4_FAGSY</name>